<keyword evidence="1" id="KW-0472">Membrane</keyword>
<reference evidence="2" key="1">
    <citation type="submission" date="2014-11" db="EMBL/GenBank/DDBJ databases">
        <authorList>
            <person name="Geib S."/>
        </authorList>
    </citation>
    <scope>NUCLEOTIDE SEQUENCE</scope>
</reference>
<evidence type="ECO:0000256" key="1">
    <source>
        <dbReference type="SAM" id="Phobius"/>
    </source>
</evidence>
<name>A0A0A1WYY0_ZEUCU</name>
<dbReference type="EMBL" id="GBXI01010572">
    <property type="protein sequence ID" value="JAD03720.1"/>
    <property type="molecule type" value="Transcribed_RNA"/>
</dbReference>
<keyword evidence="1" id="KW-0812">Transmembrane</keyword>
<keyword evidence="1" id="KW-1133">Transmembrane helix</keyword>
<sequence>MQKSACPYWSRGLKLGIIFLVCWAIVILCELSNHYLIPTPLSVFHEDMLPTDLSQNNAVVFEKSVETTTTEDQNITLEQESVTQVNSTSAVKGLLNILNSTQVN</sequence>
<protein>
    <submittedName>
        <fullName evidence="2">TNFAIP3-interacting protein 3</fullName>
    </submittedName>
</protein>
<feature type="transmembrane region" description="Helical" evidence="1">
    <location>
        <begin position="12"/>
        <end position="36"/>
    </location>
</feature>
<dbReference type="AlphaFoldDB" id="A0A0A1WYY0"/>
<gene>
    <name evidence="2" type="primary">TNIP3</name>
    <name evidence="2" type="ORF">g.21</name>
</gene>
<proteinExistence type="predicted"/>
<reference evidence="2" key="2">
    <citation type="journal article" date="2015" name="Gigascience">
        <title>Reconstructing a comprehensive transcriptome assembly of a white-pupal translocated strain of the pest fruit fly Bactrocera cucurbitae.</title>
        <authorList>
            <person name="Sim S.B."/>
            <person name="Calla B."/>
            <person name="Hall B."/>
            <person name="DeRego T."/>
            <person name="Geib S.M."/>
        </authorList>
    </citation>
    <scope>NUCLEOTIDE SEQUENCE</scope>
</reference>
<organism evidence="2">
    <name type="scientific">Zeugodacus cucurbitae</name>
    <name type="common">Melon fruit fly</name>
    <name type="synonym">Bactrocera cucurbitae</name>
    <dbReference type="NCBI Taxonomy" id="28588"/>
    <lineage>
        <taxon>Eukaryota</taxon>
        <taxon>Metazoa</taxon>
        <taxon>Ecdysozoa</taxon>
        <taxon>Arthropoda</taxon>
        <taxon>Hexapoda</taxon>
        <taxon>Insecta</taxon>
        <taxon>Pterygota</taxon>
        <taxon>Neoptera</taxon>
        <taxon>Endopterygota</taxon>
        <taxon>Diptera</taxon>
        <taxon>Brachycera</taxon>
        <taxon>Muscomorpha</taxon>
        <taxon>Tephritoidea</taxon>
        <taxon>Tephritidae</taxon>
        <taxon>Zeugodacus</taxon>
        <taxon>Zeugodacus</taxon>
    </lineage>
</organism>
<evidence type="ECO:0000313" key="2">
    <source>
        <dbReference type="EMBL" id="JAD03720.1"/>
    </source>
</evidence>
<accession>A0A0A1WYY0</accession>